<reference evidence="8 9" key="1">
    <citation type="submission" date="2017-07" db="EMBL/GenBank/DDBJ databases">
        <authorList>
            <person name="Talla V."/>
            <person name="Backstrom N."/>
        </authorList>
    </citation>
    <scope>NUCLEOTIDE SEQUENCE [LARGE SCALE GENOMIC DNA]</scope>
</reference>
<feature type="transmembrane region" description="Helical" evidence="7">
    <location>
        <begin position="72"/>
        <end position="92"/>
    </location>
</feature>
<keyword evidence="3" id="KW-0813">Transport</keyword>
<evidence type="ECO:0000256" key="3">
    <source>
        <dbReference type="ARBA" id="ARBA00022448"/>
    </source>
</evidence>
<evidence type="ECO:0000313" key="8">
    <source>
        <dbReference type="EMBL" id="VVC98526.1"/>
    </source>
</evidence>
<dbReference type="GO" id="GO:0022857">
    <property type="term" value="F:transmembrane transporter activity"/>
    <property type="evidence" value="ECO:0007669"/>
    <property type="project" value="InterPro"/>
</dbReference>
<name>A0A5E4QMI0_9NEOP</name>
<feature type="transmembrane region" description="Helical" evidence="7">
    <location>
        <begin position="272"/>
        <end position="297"/>
    </location>
</feature>
<keyword evidence="5 7" id="KW-1133">Transmembrane helix</keyword>
<gene>
    <name evidence="8" type="ORF">LSINAPIS_LOCUS9588</name>
</gene>
<feature type="transmembrane region" description="Helical" evidence="7">
    <location>
        <begin position="33"/>
        <end position="52"/>
    </location>
</feature>
<evidence type="ECO:0008006" key="10">
    <source>
        <dbReference type="Google" id="ProtNLM"/>
    </source>
</evidence>
<keyword evidence="4 7" id="KW-0812">Transmembrane</keyword>
<dbReference type="Pfam" id="PF00083">
    <property type="entry name" value="Sugar_tr"/>
    <property type="match status" value="1"/>
</dbReference>
<proteinExistence type="inferred from homology"/>
<dbReference type="SUPFAM" id="SSF103473">
    <property type="entry name" value="MFS general substrate transporter"/>
    <property type="match status" value="1"/>
</dbReference>
<evidence type="ECO:0000256" key="5">
    <source>
        <dbReference type="ARBA" id="ARBA00022989"/>
    </source>
</evidence>
<evidence type="ECO:0000256" key="2">
    <source>
        <dbReference type="ARBA" id="ARBA00008335"/>
    </source>
</evidence>
<comment type="subcellular location">
    <subcellularLocation>
        <location evidence="1">Membrane</location>
        <topology evidence="1">Multi-pass membrane protein</topology>
    </subcellularLocation>
</comment>
<protein>
    <recommendedName>
        <fullName evidence="10">Major facilitator superfamily (MFS) profile domain-containing protein</fullName>
    </recommendedName>
</protein>
<keyword evidence="9" id="KW-1185">Reference proteome</keyword>
<dbReference type="AlphaFoldDB" id="A0A5E4QMI0"/>
<organism evidence="8 9">
    <name type="scientific">Leptidea sinapis</name>
    <dbReference type="NCBI Taxonomy" id="189913"/>
    <lineage>
        <taxon>Eukaryota</taxon>
        <taxon>Metazoa</taxon>
        <taxon>Ecdysozoa</taxon>
        <taxon>Arthropoda</taxon>
        <taxon>Hexapoda</taxon>
        <taxon>Insecta</taxon>
        <taxon>Pterygota</taxon>
        <taxon>Neoptera</taxon>
        <taxon>Endopterygota</taxon>
        <taxon>Lepidoptera</taxon>
        <taxon>Glossata</taxon>
        <taxon>Ditrysia</taxon>
        <taxon>Papilionoidea</taxon>
        <taxon>Pieridae</taxon>
        <taxon>Dismorphiinae</taxon>
        <taxon>Leptidea</taxon>
    </lineage>
</organism>
<dbReference type="PANTHER" id="PTHR23511">
    <property type="entry name" value="SYNAPTIC VESICLE GLYCOPROTEIN 2"/>
    <property type="match status" value="1"/>
</dbReference>
<accession>A0A5E4QMI0</accession>
<dbReference type="Gene3D" id="1.20.1250.20">
    <property type="entry name" value="MFS general substrate transporter like domains"/>
    <property type="match status" value="1"/>
</dbReference>
<evidence type="ECO:0000313" key="9">
    <source>
        <dbReference type="Proteomes" id="UP000324832"/>
    </source>
</evidence>
<dbReference type="InterPro" id="IPR036259">
    <property type="entry name" value="MFS_trans_sf"/>
</dbReference>
<evidence type="ECO:0000256" key="4">
    <source>
        <dbReference type="ARBA" id="ARBA00022692"/>
    </source>
</evidence>
<evidence type="ECO:0000256" key="7">
    <source>
        <dbReference type="SAM" id="Phobius"/>
    </source>
</evidence>
<dbReference type="EMBL" id="FZQP02003612">
    <property type="protein sequence ID" value="VVC98526.1"/>
    <property type="molecule type" value="Genomic_DNA"/>
</dbReference>
<dbReference type="GO" id="GO:0016020">
    <property type="term" value="C:membrane"/>
    <property type="evidence" value="ECO:0007669"/>
    <property type="project" value="UniProtKB-SubCell"/>
</dbReference>
<dbReference type="Proteomes" id="UP000324832">
    <property type="component" value="Unassembled WGS sequence"/>
</dbReference>
<sequence length="345" mass="39019">MSSVTAPDDKKQTIAMEEVNAALKECGFGLFHIRLLISAFVALVNGVIISIANPYVLPVAECDLNMNLVEKGILNASPFVGMVASSIIAGFLTDAFGRKRFILIGYEGLFVFIPTLTLTSEFCHHGIRDIVMLLQASFMPLGQVIVALKSWLILSHDWKISFFDGYFVLHTWNIYYLALSLWPLLVCILYAFIPESPKFHVTLSEYDKAREILTKIYKENTRKPANTFKYVDLWCNRKSEEAINEKPQGYSSITEQICAGFQNIKPIFQKPLLWSLILICTLNFFTLKLYNIIIMWFPQLSAIVENYSRIGSNDLCVMLDAYTRDSNSRAINANNGTCVPEQSAF</sequence>
<dbReference type="InterPro" id="IPR005828">
    <property type="entry name" value="MFS_sugar_transport-like"/>
</dbReference>
<keyword evidence="6 7" id="KW-0472">Membrane</keyword>
<comment type="similarity">
    <text evidence="2">Belongs to the major facilitator superfamily.</text>
</comment>
<feature type="transmembrane region" description="Helical" evidence="7">
    <location>
        <begin position="174"/>
        <end position="193"/>
    </location>
</feature>
<evidence type="ECO:0000256" key="1">
    <source>
        <dbReference type="ARBA" id="ARBA00004141"/>
    </source>
</evidence>
<evidence type="ECO:0000256" key="6">
    <source>
        <dbReference type="ARBA" id="ARBA00023136"/>
    </source>
</evidence>
<dbReference type="PANTHER" id="PTHR23511:SF36">
    <property type="entry name" value="EG:BACR7A4.13 PROTEIN-RELATED"/>
    <property type="match status" value="1"/>
</dbReference>
<feature type="transmembrane region" description="Helical" evidence="7">
    <location>
        <begin position="130"/>
        <end position="154"/>
    </location>
</feature>